<organism evidence="8 9">
    <name type="scientific">Desulforapulum autotrophicum (strain ATCC 43914 / DSM 3382 / VKM B-1955 / HRM2)</name>
    <name type="common">Desulfobacterium autotrophicum</name>
    <dbReference type="NCBI Taxonomy" id="177437"/>
    <lineage>
        <taxon>Bacteria</taxon>
        <taxon>Pseudomonadati</taxon>
        <taxon>Thermodesulfobacteriota</taxon>
        <taxon>Desulfobacteria</taxon>
        <taxon>Desulfobacterales</taxon>
        <taxon>Desulfobacteraceae</taxon>
        <taxon>Desulforapulum</taxon>
    </lineage>
</organism>
<keyword evidence="9" id="KW-1185">Reference proteome</keyword>
<comment type="cofactor">
    <cofactor evidence="1">
        <name>FAD</name>
        <dbReference type="ChEBI" id="CHEBI:57692"/>
    </cofactor>
</comment>
<dbReference type="Proteomes" id="UP000000442">
    <property type="component" value="Chromosome"/>
</dbReference>
<proteinExistence type="inferred from homology"/>
<name>C0QLP7_DESAH</name>
<dbReference type="HOGENOM" id="CLU_003291_1_2_7"/>
<dbReference type="Pfam" id="PF07992">
    <property type="entry name" value="Pyr_redox_2"/>
    <property type="match status" value="1"/>
</dbReference>
<dbReference type="Pfam" id="PF02852">
    <property type="entry name" value="Pyr_redox_dim"/>
    <property type="match status" value="1"/>
</dbReference>
<dbReference type="Gene3D" id="3.50.50.60">
    <property type="entry name" value="FAD/NAD(P)-binding domain"/>
    <property type="match status" value="2"/>
</dbReference>
<dbReference type="KEGG" id="dat:HRM2_32720"/>
<dbReference type="PRINTS" id="PR00368">
    <property type="entry name" value="FADPNR"/>
</dbReference>
<keyword evidence="6" id="KW-0676">Redox-active center</keyword>
<dbReference type="OrthoDB" id="9769238at2"/>
<evidence type="ECO:0000256" key="6">
    <source>
        <dbReference type="ARBA" id="ARBA00023284"/>
    </source>
</evidence>
<dbReference type="RefSeq" id="WP_015905113.1">
    <property type="nucleotide sequence ID" value="NC_012108.1"/>
</dbReference>
<accession>C0QLP7</accession>
<reference evidence="8 9" key="1">
    <citation type="journal article" date="2009" name="Environ. Microbiol.">
        <title>Genome sequence of Desulfobacterium autotrophicum HRM2, a marine sulfate reducer oxidizing organic carbon completely to carbon dioxide.</title>
        <authorList>
            <person name="Strittmatter A.W."/>
            <person name="Liesegang H."/>
            <person name="Rabus R."/>
            <person name="Decker I."/>
            <person name="Amann J."/>
            <person name="Andres S."/>
            <person name="Henne A."/>
            <person name="Fricke W.F."/>
            <person name="Martinez-Arias R."/>
            <person name="Bartels D."/>
            <person name="Goesmann A."/>
            <person name="Krause L."/>
            <person name="Puehler A."/>
            <person name="Klenk H.P."/>
            <person name="Richter M."/>
            <person name="Schuler M."/>
            <person name="Gloeckner F.O."/>
            <person name="Meyerdierks A."/>
            <person name="Gottschalk G."/>
            <person name="Amann R."/>
        </authorList>
    </citation>
    <scope>NUCLEOTIDE SEQUENCE [LARGE SCALE GENOMIC DNA]</scope>
    <source>
        <strain evidence="9">ATCC 43914 / DSM 3382 / HRM2</strain>
    </source>
</reference>
<dbReference type="SUPFAM" id="SSF51905">
    <property type="entry name" value="FAD/NAD(P)-binding domain"/>
    <property type="match status" value="1"/>
</dbReference>
<dbReference type="SUPFAM" id="SSF52821">
    <property type="entry name" value="Rhodanese/Cell cycle control phosphatase"/>
    <property type="match status" value="1"/>
</dbReference>
<dbReference type="SUPFAM" id="SSF55424">
    <property type="entry name" value="FAD/NAD-linked reductases, dimerisation (C-terminal) domain"/>
    <property type="match status" value="1"/>
</dbReference>
<dbReference type="InterPro" id="IPR001763">
    <property type="entry name" value="Rhodanese-like_dom"/>
</dbReference>
<evidence type="ECO:0000256" key="2">
    <source>
        <dbReference type="ARBA" id="ARBA00009130"/>
    </source>
</evidence>
<evidence type="ECO:0000256" key="5">
    <source>
        <dbReference type="ARBA" id="ARBA00023002"/>
    </source>
</evidence>
<dbReference type="STRING" id="177437.HRM2_32720"/>
<dbReference type="eggNOG" id="COG0446">
    <property type="taxonomic scope" value="Bacteria"/>
</dbReference>
<keyword evidence="3" id="KW-0285">Flavoprotein</keyword>
<protein>
    <submittedName>
        <fullName evidence="8">Nox1</fullName>
        <ecNumber evidence="8">1.6.99.3</ecNumber>
    </submittedName>
</protein>
<comment type="similarity">
    <text evidence="2">Belongs to the class-III pyridine nucleotide-disulfide oxidoreductase family.</text>
</comment>
<dbReference type="PROSITE" id="PS50206">
    <property type="entry name" value="RHODANESE_3"/>
    <property type="match status" value="1"/>
</dbReference>
<keyword evidence="5 8" id="KW-0560">Oxidoreductase</keyword>
<dbReference type="EMBL" id="CP001087">
    <property type="protein sequence ID" value="ACN16351.1"/>
    <property type="molecule type" value="Genomic_DNA"/>
</dbReference>
<feature type="domain" description="Rhodanese" evidence="7">
    <location>
        <begin position="505"/>
        <end position="568"/>
    </location>
</feature>
<evidence type="ECO:0000256" key="3">
    <source>
        <dbReference type="ARBA" id="ARBA00022630"/>
    </source>
</evidence>
<gene>
    <name evidence="8" type="primary">nox1</name>
    <name evidence="8" type="ordered locus">HRM2_32720</name>
</gene>
<dbReference type="EC" id="1.6.99.3" evidence="8"/>
<keyword evidence="4" id="KW-0274">FAD</keyword>
<evidence type="ECO:0000256" key="1">
    <source>
        <dbReference type="ARBA" id="ARBA00001974"/>
    </source>
</evidence>
<dbReference type="InterPro" id="IPR050260">
    <property type="entry name" value="FAD-bd_OxRdtase"/>
</dbReference>
<dbReference type="Gene3D" id="3.40.250.10">
    <property type="entry name" value="Rhodanese-like domain"/>
    <property type="match status" value="1"/>
</dbReference>
<dbReference type="InterPro" id="IPR036188">
    <property type="entry name" value="FAD/NAD-bd_sf"/>
</dbReference>
<dbReference type="GO" id="GO:0016491">
    <property type="term" value="F:oxidoreductase activity"/>
    <property type="evidence" value="ECO:0007669"/>
    <property type="project" value="UniProtKB-KW"/>
</dbReference>
<evidence type="ECO:0000313" key="8">
    <source>
        <dbReference type="EMBL" id="ACN16351.1"/>
    </source>
</evidence>
<evidence type="ECO:0000259" key="7">
    <source>
        <dbReference type="PROSITE" id="PS50206"/>
    </source>
</evidence>
<sequence>MSKRVIIIGAVALGPKVACRLRRIDPDATITLIDRDNLISYGGCGIPYYVGGDVADLEGLYSTIAHAIRDKAFFEMVKGINVITRAEAISIDRKKKSLTIRHLDENRDEDLPYDKLVIATGATPVQPPFPGVTLPQVFPVSNLHQAKAIKDMISKGEVENAVVIGAGAIGIEMAEALTDLWAVDTTIVEMAERVLPQALGRNIATIAQKQLTDHGVKMLIGERVLRINGTEETGVESVETTAGTLPCQLVILATGIRPNSELAANAGLAIGKNRGIIVDQCMRTTDPDIYAGGDCIEVMNLVNGQTLLMPLGSLANRQGRIIASNINGRCEQFKGTVGTFCIKVFEMAFATAGLTFDQAKAAGFDPAYSTVAQSDRAHFYPDSEFMYMELIADRRTRRVLGVEAAGPQGDAVKSRVDAIAPLFQYRADVSDICTLEAGYSPPYASAMDIINNVANSLDNILEGTHNPIDAIEFIKKFEAKETRVLDVRSKVQADPFVEKYGDRWINIPQDELRQRTDEIPTDEELCILCGSGPRSYEAQLVLAAKGKNRTLNIQGGYGMIIAVHPPLI</sequence>
<dbReference type="PANTHER" id="PTHR43429">
    <property type="entry name" value="PYRIDINE NUCLEOTIDE-DISULFIDE OXIDOREDUCTASE DOMAIN-CONTAINING"/>
    <property type="match status" value="1"/>
</dbReference>
<dbReference type="PANTHER" id="PTHR43429:SF1">
    <property type="entry name" value="NAD(P)H SULFUR OXIDOREDUCTASE (COA-DEPENDENT)"/>
    <property type="match status" value="1"/>
</dbReference>
<evidence type="ECO:0000256" key="4">
    <source>
        <dbReference type="ARBA" id="ARBA00022827"/>
    </source>
</evidence>
<dbReference type="eggNOG" id="COG0607">
    <property type="taxonomic scope" value="Bacteria"/>
</dbReference>
<dbReference type="AlphaFoldDB" id="C0QLP7"/>
<dbReference type="InterPro" id="IPR016156">
    <property type="entry name" value="FAD/NAD-linked_Rdtase_dimer_sf"/>
</dbReference>
<dbReference type="InterPro" id="IPR036873">
    <property type="entry name" value="Rhodanese-like_dom_sf"/>
</dbReference>
<evidence type="ECO:0000313" key="9">
    <source>
        <dbReference type="Proteomes" id="UP000000442"/>
    </source>
</evidence>
<dbReference type="InterPro" id="IPR004099">
    <property type="entry name" value="Pyr_nucl-diS_OxRdtase_dimer"/>
</dbReference>
<dbReference type="InterPro" id="IPR023753">
    <property type="entry name" value="FAD/NAD-binding_dom"/>
</dbReference>